<name>A0A224WZ64_9LACT</name>
<comment type="caution">
    <text evidence="15">The sequence shown here is derived from an EMBL/GenBank/DDBJ whole genome shotgun (WGS) entry which is preliminary data.</text>
</comment>
<comment type="cofactor">
    <cofactor evidence="11">
        <name>[2Fe-2S] cluster</name>
        <dbReference type="ChEBI" id="CHEBI:190135"/>
    </cofactor>
    <text evidence="11">Binds 1 [2Fe-2S] cluster per subunit.</text>
</comment>
<evidence type="ECO:0000256" key="9">
    <source>
        <dbReference type="ARBA" id="ARBA00023004"/>
    </source>
</evidence>
<feature type="domain" description="FAD-binding FR-type" evidence="14">
    <location>
        <begin position="33"/>
        <end position="132"/>
    </location>
</feature>
<dbReference type="InterPro" id="IPR012165">
    <property type="entry name" value="Cyt_c3_hydrogenase_gsu"/>
</dbReference>
<sequence length="292" mass="31392">MKANRGIFPAVFYRSALAKYDFVRNGLRKVAMILQEKMTILSNVKIAPRVFRMVLQGDMVLDMTVPDQFLHIRVPSPDKVLRRPISISEYDRKAKTCVIIYRVEGPGLADVSQMTLGQKLDVMGPLGNGFDLNMPFPKQKALIVGGGIGTPPLVQLARDLVAMGVAVTVLLGFAQKSAVILEAEFAAVASELKIVTDDGSYGRDGNVGVLLDELDVMAFDAVYACGATGMLRAVASHTVNHPNAFISMEARMACGMGACYACVVHVAGDTTGQQALKVCVQGPIFRASEVVI</sequence>
<evidence type="ECO:0000256" key="10">
    <source>
        <dbReference type="ARBA" id="ARBA00023014"/>
    </source>
</evidence>
<gene>
    <name evidence="11" type="primary">pyrK</name>
    <name evidence="15" type="ORF">RsY01_957</name>
</gene>
<feature type="binding site" evidence="11 12">
    <location>
        <begin position="83"/>
        <end position="86"/>
    </location>
    <ligand>
        <name>FAD</name>
        <dbReference type="ChEBI" id="CHEBI:57692"/>
    </ligand>
</feature>
<dbReference type="UniPathway" id="UPA00070">
    <property type="reaction ID" value="UER00945"/>
</dbReference>
<dbReference type="InterPro" id="IPR037117">
    <property type="entry name" value="Dihydroorotate_DH_ele_sf"/>
</dbReference>
<evidence type="ECO:0000256" key="5">
    <source>
        <dbReference type="ARBA" id="ARBA00022723"/>
    </source>
</evidence>
<dbReference type="InterPro" id="IPR017927">
    <property type="entry name" value="FAD-bd_FR_type"/>
</dbReference>
<feature type="binding site" evidence="11 12">
    <location>
        <begin position="100"/>
        <end position="102"/>
    </location>
    <ligand>
        <name>FAD</name>
        <dbReference type="ChEBI" id="CHEBI:57692"/>
    </ligand>
</feature>
<keyword evidence="3 11" id="KW-0285">Flavoprotein</keyword>
<keyword evidence="10 11" id="KW-0411">Iron-sulfur</keyword>
<evidence type="ECO:0000256" key="2">
    <source>
        <dbReference type="ARBA" id="ARBA00022448"/>
    </source>
</evidence>
<accession>A0A224WZ64</accession>
<dbReference type="InterPro" id="IPR019480">
    <property type="entry name" value="Dihydroorotate_DH_Fe-S-bd"/>
</dbReference>
<comment type="cofactor">
    <cofactor evidence="13">
        <name>[2Fe-2S] cluster</name>
        <dbReference type="ChEBI" id="CHEBI:190135"/>
    </cofactor>
    <text evidence="13">Binds 1 [2Fe-2S] cluster per subunit.</text>
</comment>
<dbReference type="HAMAP" id="MF_01211">
    <property type="entry name" value="DHODB_Fe_S_bind"/>
    <property type="match status" value="1"/>
</dbReference>
<feature type="binding site" evidence="11 13">
    <location>
        <position position="259"/>
    </location>
    <ligand>
        <name>[2Fe-2S] cluster</name>
        <dbReference type="ChEBI" id="CHEBI:190135"/>
    </ligand>
</feature>
<comment type="caution">
    <text evidence="11">Lacks conserved residue(s) required for the propagation of feature annotation.</text>
</comment>
<proteinExistence type="inferred from homology"/>
<dbReference type="GO" id="GO:0051537">
    <property type="term" value="F:2 iron, 2 sulfur cluster binding"/>
    <property type="evidence" value="ECO:0007669"/>
    <property type="project" value="UniProtKB-KW"/>
</dbReference>
<keyword evidence="4 11" id="KW-0001">2Fe-2S</keyword>
<keyword evidence="16" id="KW-1185">Reference proteome</keyword>
<dbReference type="AlphaFoldDB" id="A0A224WZ64"/>
<comment type="pathway">
    <text evidence="11">Pyrimidine metabolism; UMP biosynthesis via de novo pathway; orotate from (S)-dihydroorotate (NAD(+) route): step 1/1.</text>
</comment>
<feature type="binding site" evidence="11 13">
    <location>
        <position position="254"/>
    </location>
    <ligand>
        <name>[2Fe-2S] cluster</name>
        <dbReference type="ChEBI" id="CHEBI:190135"/>
    </ligand>
</feature>
<evidence type="ECO:0000256" key="12">
    <source>
        <dbReference type="PIRSR" id="PIRSR006816-1"/>
    </source>
</evidence>
<dbReference type="GO" id="GO:0016491">
    <property type="term" value="F:oxidoreductase activity"/>
    <property type="evidence" value="ECO:0007669"/>
    <property type="project" value="InterPro"/>
</dbReference>
<dbReference type="GO" id="GO:0009055">
    <property type="term" value="F:electron transfer activity"/>
    <property type="evidence" value="ECO:0007669"/>
    <property type="project" value="UniProtKB-UniRule"/>
</dbReference>
<dbReference type="PROSITE" id="PS51384">
    <property type="entry name" value="FAD_FR"/>
    <property type="match status" value="1"/>
</dbReference>
<comment type="similarity">
    <text evidence="1 11">Belongs to the PyrK family.</text>
</comment>
<dbReference type="Pfam" id="PF10418">
    <property type="entry name" value="DHODB_Fe-S_bind"/>
    <property type="match status" value="1"/>
</dbReference>
<evidence type="ECO:0000256" key="13">
    <source>
        <dbReference type="PIRSR" id="PIRSR006816-2"/>
    </source>
</evidence>
<dbReference type="Gene3D" id="2.10.240.10">
    <property type="entry name" value="Dihydroorotate dehydrogenase, electron transfer subunit"/>
    <property type="match status" value="1"/>
</dbReference>
<feature type="binding site" evidence="11 13">
    <location>
        <position position="262"/>
    </location>
    <ligand>
        <name>[2Fe-2S] cluster</name>
        <dbReference type="ChEBI" id="CHEBI:190135"/>
    </ligand>
</feature>
<organism evidence="15 16">
    <name type="scientific">Pseudolactococcus reticulitermitis</name>
    <dbReference type="NCBI Taxonomy" id="2025039"/>
    <lineage>
        <taxon>Bacteria</taxon>
        <taxon>Bacillati</taxon>
        <taxon>Bacillota</taxon>
        <taxon>Bacilli</taxon>
        <taxon>Lactobacillales</taxon>
        <taxon>Streptococcaceae</taxon>
        <taxon>Pseudolactococcus</taxon>
    </lineage>
</organism>
<dbReference type="PANTHER" id="PTHR43513">
    <property type="entry name" value="DIHYDROOROTATE DEHYDROGENASE B (NAD(+)), ELECTRON TRANSFER SUBUNIT"/>
    <property type="match status" value="1"/>
</dbReference>
<keyword evidence="7 11" id="KW-0665">Pyrimidine biosynthesis</keyword>
<evidence type="ECO:0000256" key="11">
    <source>
        <dbReference type="HAMAP-Rule" id="MF_01211"/>
    </source>
</evidence>
<dbReference type="CDD" id="cd06218">
    <property type="entry name" value="DHOD_e_trans"/>
    <property type="match status" value="1"/>
</dbReference>
<evidence type="ECO:0000256" key="7">
    <source>
        <dbReference type="ARBA" id="ARBA00022975"/>
    </source>
</evidence>
<evidence type="ECO:0000313" key="16">
    <source>
        <dbReference type="Proteomes" id="UP000218689"/>
    </source>
</evidence>
<evidence type="ECO:0000256" key="3">
    <source>
        <dbReference type="ARBA" id="ARBA00022630"/>
    </source>
</evidence>
<dbReference type="PANTHER" id="PTHR43513:SF3">
    <property type="entry name" value="DIHYDROOROTATE DEHYDROGENASE B (NAD(+)), ELECTRON TRANSFER SUBUNIT-RELATED"/>
    <property type="match status" value="1"/>
</dbReference>
<protein>
    <recommendedName>
        <fullName evidence="11">Dihydroorotate dehydrogenase B (NAD(+)), electron transfer subunit</fullName>
    </recommendedName>
    <alternativeName>
        <fullName evidence="11">Dihydroorotate oxidase B, electron transfer subunit</fullName>
    </alternativeName>
</protein>
<dbReference type="InterPro" id="IPR039261">
    <property type="entry name" value="FNR_nucleotide-bd"/>
</dbReference>
<keyword evidence="6 11" id="KW-0274">FAD</keyword>
<dbReference type="Gene3D" id="2.40.30.10">
    <property type="entry name" value="Translation factors"/>
    <property type="match status" value="1"/>
</dbReference>
<evidence type="ECO:0000256" key="4">
    <source>
        <dbReference type="ARBA" id="ARBA00022714"/>
    </source>
</evidence>
<evidence type="ECO:0000256" key="1">
    <source>
        <dbReference type="ARBA" id="ARBA00006422"/>
    </source>
</evidence>
<comment type="cofactor">
    <cofactor evidence="11 12">
        <name>FAD</name>
        <dbReference type="ChEBI" id="CHEBI:57692"/>
    </cofactor>
    <text evidence="11 12">Binds 1 FAD per subunit.</text>
</comment>
<dbReference type="PIRSF" id="PIRSF006816">
    <property type="entry name" value="Cyc3_hyd_g"/>
    <property type="match status" value="1"/>
</dbReference>
<dbReference type="NCBIfam" id="NF000797">
    <property type="entry name" value="PRK00054.1-2"/>
    <property type="match status" value="1"/>
</dbReference>
<dbReference type="Proteomes" id="UP000218689">
    <property type="component" value="Unassembled WGS sequence"/>
</dbReference>
<dbReference type="EMBL" id="BEDT01000002">
    <property type="protein sequence ID" value="GAX47357.1"/>
    <property type="molecule type" value="Genomic_DNA"/>
</dbReference>
<comment type="subunit">
    <text evidence="11">Heterotetramer of 2 PyrK and 2 PyrD type B subunits.</text>
</comment>
<dbReference type="GO" id="GO:0044205">
    <property type="term" value="P:'de novo' UMP biosynthetic process"/>
    <property type="evidence" value="ECO:0007669"/>
    <property type="project" value="UniProtKB-UniRule"/>
</dbReference>
<feature type="binding site" evidence="11 13">
    <location>
        <position position="279"/>
    </location>
    <ligand>
        <name>[2Fe-2S] cluster</name>
        <dbReference type="ChEBI" id="CHEBI:190135"/>
    </ligand>
</feature>
<dbReference type="Gene3D" id="3.40.50.80">
    <property type="entry name" value="Nucleotide-binding domain of ferredoxin-NADP reductase (FNR) module"/>
    <property type="match status" value="1"/>
</dbReference>
<dbReference type="GO" id="GO:0050660">
    <property type="term" value="F:flavin adenine dinucleotide binding"/>
    <property type="evidence" value="ECO:0007669"/>
    <property type="project" value="InterPro"/>
</dbReference>
<dbReference type="InterPro" id="IPR017938">
    <property type="entry name" value="Riboflavin_synthase-like_b-brl"/>
</dbReference>
<dbReference type="InterPro" id="IPR023455">
    <property type="entry name" value="Dihydroorotate_DHASE_ETsu"/>
</dbReference>
<keyword evidence="2 11" id="KW-0813">Transport</keyword>
<dbReference type="SUPFAM" id="SSF63380">
    <property type="entry name" value="Riboflavin synthase domain-like"/>
    <property type="match status" value="1"/>
</dbReference>
<evidence type="ECO:0000256" key="6">
    <source>
        <dbReference type="ARBA" id="ARBA00022827"/>
    </source>
</evidence>
<evidence type="ECO:0000313" key="15">
    <source>
        <dbReference type="EMBL" id="GAX47357.1"/>
    </source>
</evidence>
<dbReference type="SUPFAM" id="SSF52343">
    <property type="entry name" value="Ferredoxin reductase-like, C-terminal NADP-linked domain"/>
    <property type="match status" value="1"/>
</dbReference>
<keyword evidence="8 11" id="KW-0249">Electron transport</keyword>
<dbReference type="GO" id="GO:0046872">
    <property type="term" value="F:metal ion binding"/>
    <property type="evidence" value="ECO:0007669"/>
    <property type="project" value="UniProtKB-KW"/>
</dbReference>
<evidence type="ECO:0000259" key="14">
    <source>
        <dbReference type="PROSITE" id="PS51384"/>
    </source>
</evidence>
<reference evidence="16" key="1">
    <citation type="submission" date="2017-08" db="EMBL/GenBank/DDBJ databases">
        <title>Draft genome sequence of Lactococcus sp. strain Rs-Y01, isolated from the gut of the lower termite Reticulitermes speratus.</title>
        <authorList>
            <person name="Ohkuma M."/>
            <person name="Yuki M."/>
        </authorList>
    </citation>
    <scope>NUCLEOTIDE SEQUENCE [LARGE SCALE GENOMIC DNA]</scope>
    <source>
        <strain evidence="16">Rs-Y01</strain>
    </source>
</reference>
<dbReference type="PRINTS" id="PR00409">
    <property type="entry name" value="PHDIOXRDTASE"/>
</dbReference>
<evidence type="ECO:0000256" key="8">
    <source>
        <dbReference type="ARBA" id="ARBA00022982"/>
    </source>
</evidence>
<keyword evidence="9 11" id="KW-0408">Iron</keyword>
<dbReference type="InterPro" id="IPR050353">
    <property type="entry name" value="PyrK_electron_transfer"/>
</dbReference>
<comment type="function">
    <text evidence="11">Responsible for channeling the electrons from the oxidation of dihydroorotate from the FMN redox center in the PyrD type B subunit to the ultimate electron acceptor NAD(+).</text>
</comment>
<keyword evidence="5 11" id="KW-0479">Metal-binding</keyword>